<name>A0A1H9V1D1_9PSEU</name>
<evidence type="ECO:0000313" key="2">
    <source>
        <dbReference type="EMBL" id="SES15371.1"/>
    </source>
</evidence>
<dbReference type="Gene3D" id="1.10.357.10">
    <property type="entry name" value="Tetracycline Repressor, domain 2"/>
    <property type="match status" value="1"/>
</dbReference>
<keyword evidence="3" id="KW-1185">Reference proteome</keyword>
<evidence type="ECO:0000313" key="3">
    <source>
        <dbReference type="Proteomes" id="UP000199352"/>
    </source>
</evidence>
<feature type="domain" description="Transcriptional regulator SbtR-like C-terminal" evidence="1">
    <location>
        <begin position="12"/>
        <end position="99"/>
    </location>
</feature>
<accession>A0A1H9V1D1</accession>
<dbReference type="Proteomes" id="UP000199352">
    <property type="component" value="Unassembled WGS sequence"/>
</dbReference>
<dbReference type="AlphaFoldDB" id="A0A1H9V1D1"/>
<sequence>MPVGGSHGSSARWATAFDGFPESLRLTLTGNNSPLSVTCQGYVKITDDFLAAAQRDGGARPEVRGRDLFLVALAISWVRGAAMADESSHPGLCALLRTGWENPDDRSADR</sequence>
<protein>
    <recommendedName>
        <fullName evidence="1">Transcriptional regulator SbtR-like C-terminal domain-containing protein</fullName>
    </recommendedName>
</protein>
<proteinExistence type="predicted"/>
<dbReference type="STRING" id="402600.SAMN05216188_12397"/>
<gene>
    <name evidence="2" type="ORF">SAMN05216188_12397</name>
</gene>
<reference evidence="3" key="1">
    <citation type="submission" date="2016-10" db="EMBL/GenBank/DDBJ databases">
        <authorList>
            <person name="Varghese N."/>
            <person name="Submissions S."/>
        </authorList>
    </citation>
    <scope>NUCLEOTIDE SEQUENCE [LARGE SCALE GENOMIC DNA]</scope>
    <source>
        <strain evidence="3">CGMCC 4.3525</strain>
    </source>
</reference>
<dbReference type="EMBL" id="FOFR01000023">
    <property type="protein sequence ID" value="SES15371.1"/>
    <property type="molecule type" value="Genomic_DNA"/>
</dbReference>
<dbReference type="InterPro" id="IPR049445">
    <property type="entry name" value="TetR_SbtR-like_C"/>
</dbReference>
<organism evidence="2 3">
    <name type="scientific">Lentzea xinjiangensis</name>
    <dbReference type="NCBI Taxonomy" id="402600"/>
    <lineage>
        <taxon>Bacteria</taxon>
        <taxon>Bacillati</taxon>
        <taxon>Actinomycetota</taxon>
        <taxon>Actinomycetes</taxon>
        <taxon>Pseudonocardiales</taxon>
        <taxon>Pseudonocardiaceae</taxon>
        <taxon>Lentzea</taxon>
    </lineage>
</organism>
<dbReference type="Pfam" id="PF21597">
    <property type="entry name" value="TetR_C_43"/>
    <property type="match status" value="1"/>
</dbReference>
<evidence type="ECO:0000259" key="1">
    <source>
        <dbReference type="Pfam" id="PF21597"/>
    </source>
</evidence>